<feature type="region of interest" description="Disordered" evidence="1">
    <location>
        <begin position="609"/>
        <end position="637"/>
    </location>
</feature>
<reference evidence="2" key="1">
    <citation type="submission" date="2025-08" db="UniProtKB">
        <authorList>
            <consortium name="Ensembl"/>
        </authorList>
    </citation>
    <scope>IDENTIFICATION</scope>
</reference>
<organism evidence="2 3">
    <name type="scientific">Cyprinus carpio carpio</name>
    <dbReference type="NCBI Taxonomy" id="630221"/>
    <lineage>
        <taxon>Eukaryota</taxon>
        <taxon>Metazoa</taxon>
        <taxon>Chordata</taxon>
        <taxon>Craniata</taxon>
        <taxon>Vertebrata</taxon>
        <taxon>Euteleostomi</taxon>
        <taxon>Actinopterygii</taxon>
        <taxon>Neopterygii</taxon>
        <taxon>Teleostei</taxon>
        <taxon>Ostariophysi</taxon>
        <taxon>Cypriniformes</taxon>
        <taxon>Cyprinidae</taxon>
        <taxon>Cyprininae</taxon>
        <taxon>Cyprinus</taxon>
    </lineage>
</organism>
<feature type="region of interest" description="Disordered" evidence="1">
    <location>
        <begin position="1"/>
        <end position="63"/>
    </location>
</feature>
<keyword evidence="3" id="KW-1185">Reference proteome</keyword>
<feature type="region of interest" description="Disordered" evidence="1">
    <location>
        <begin position="357"/>
        <end position="450"/>
    </location>
</feature>
<dbReference type="GeneTree" id="ENSGT00390000012132"/>
<feature type="compositionally biased region" description="Polar residues" evidence="1">
    <location>
        <begin position="609"/>
        <end position="621"/>
    </location>
</feature>
<dbReference type="PANTHER" id="PTHR15289:SF3">
    <property type="entry name" value="TASTIN"/>
    <property type="match status" value="1"/>
</dbReference>
<feature type="compositionally biased region" description="Basic and acidic residues" evidence="1">
    <location>
        <begin position="622"/>
        <end position="637"/>
    </location>
</feature>
<dbReference type="PANTHER" id="PTHR15289">
    <property type="entry name" value="TASTIN"/>
    <property type="match status" value="1"/>
</dbReference>
<reference evidence="2" key="2">
    <citation type="submission" date="2025-09" db="UniProtKB">
        <authorList>
            <consortium name="Ensembl"/>
        </authorList>
    </citation>
    <scope>IDENTIFICATION</scope>
</reference>
<feature type="compositionally biased region" description="Polar residues" evidence="1">
    <location>
        <begin position="362"/>
        <end position="377"/>
    </location>
</feature>
<feature type="compositionally biased region" description="Polar residues" evidence="1">
    <location>
        <begin position="12"/>
        <end position="21"/>
    </location>
</feature>
<evidence type="ECO:0000313" key="3">
    <source>
        <dbReference type="Proteomes" id="UP001108240"/>
    </source>
</evidence>
<feature type="region of interest" description="Disordered" evidence="1">
    <location>
        <begin position="199"/>
        <end position="218"/>
    </location>
</feature>
<sequence>MSRHCTPVEMPSPNTLRPQNRSQRDHAGILKHQELKTKSASSKRGCENLDPSASPETGKGVSKLKGVSRLPVLAKSLQPALSELSQNPSYNRWEQRALTLFPRPLPESKAQKKRICTRPVPFNLSHSHAHNQRETAIPLGKAALATSTRLTPGAKVRNLNQSAKTETSSNKAMTASVLRAQANKSHQVQPGSHVEYVASNKDSSDVHPPSHESGCCSHTDLSSRLGSITLVQSKISEDSGLSHLCKTSLNKVDVDSDNQAPKDKYCLPTTTTQSHVITKAVHNVLPCEGSSAVGAQCMMPRVSTCPPGPGTFNNLPQRVVKKSHGVDIIADKVGLFYPDPSALRSILQSDGMSLGEHVGSTPRVSTCPTGRGTSVYSAQRVPAKKTQKEAPAEAKSPTRSAFSPDPSALRGILQISGTTPHAPTSLTGRATSVYSAQRVPVRKPQTDDSAAVKVSAGNGVSFSPDPAALRSILLNEGVRAGGATPRVSTCPTGRGTSIYSAQRVPVTKNKPEVVAAATSSQCANRTPVMKWTPQRIANTKPQSMRKLCTAQKMSSLRGSPGLHEAHNPSTGLLVCQKREDVVQRLFEDQEQMDDDQIDQDDITSQQLLNSHQTTEAQSTIKENSDSKSCHTKNEGKKTAQPFIQAAHRGSVIVFSSSQRLSDTLKTPGTGDPLQLFDSQLTSHNALLLQSDQSNGSQINPSVDLPKQSQSKAPIVMHSTTVSALRRHHTPLEEMFLDEECATYTSRLLSCPLQPRCGNPVAATLLFQDSTCFLPIGLSSPVRLSPVPSGSSVRA</sequence>
<dbReference type="Proteomes" id="UP001108240">
    <property type="component" value="Unplaced"/>
</dbReference>
<evidence type="ECO:0000256" key="1">
    <source>
        <dbReference type="SAM" id="MobiDB-lite"/>
    </source>
</evidence>
<feature type="compositionally biased region" description="Basic and acidic residues" evidence="1">
    <location>
        <begin position="22"/>
        <end position="37"/>
    </location>
</feature>
<feature type="compositionally biased region" description="Polar residues" evidence="1">
    <location>
        <begin position="415"/>
        <end position="435"/>
    </location>
</feature>
<name>A0A8C1D0D7_CYPCA</name>
<dbReference type="AlphaFoldDB" id="A0A8C1D0D7"/>
<protein>
    <submittedName>
        <fullName evidence="2">Trophinin associated protein</fullName>
    </submittedName>
</protein>
<dbReference type="InterPro" id="IPR026133">
    <property type="entry name" value="Tastin"/>
</dbReference>
<dbReference type="OMA" id="YTEHAND"/>
<evidence type="ECO:0000313" key="2">
    <source>
        <dbReference type="Ensembl" id="ENSCCRP00000056580.2"/>
    </source>
</evidence>
<dbReference type="Ensembl" id="ENSCCRT00000061334.2">
    <property type="protein sequence ID" value="ENSCCRP00000056580.2"/>
    <property type="gene ID" value="ENSCCRG00000030329.2"/>
</dbReference>
<proteinExistence type="predicted"/>
<accession>A0A8C1D0D7</accession>